<dbReference type="Proteomes" id="UP000012488">
    <property type="component" value="Chromosome"/>
</dbReference>
<gene>
    <name evidence="1" type="ORF">MMSR116_29900</name>
</gene>
<evidence type="ECO:0000313" key="2">
    <source>
        <dbReference type="Proteomes" id="UP000012488"/>
    </source>
</evidence>
<dbReference type="KEGG" id="mmes:MMSR116_29900"/>
<name>A0A6B9FSI2_9HYPH</name>
<reference evidence="1 2" key="1">
    <citation type="journal article" date="2012" name="Genet. Mol. Biol.">
        <title>Analysis of 16S rRNA and mxaF genes revealing insights into Methylobacterium niche-specific plant association.</title>
        <authorList>
            <person name="Dourado M.N."/>
            <person name="Andreote F.D."/>
            <person name="Dini-Andreote F."/>
            <person name="Conti R."/>
            <person name="Araujo J.M."/>
            <person name="Araujo W.L."/>
        </authorList>
    </citation>
    <scope>NUCLEOTIDE SEQUENCE [LARGE SCALE GENOMIC DNA]</scope>
    <source>
        <strain evidence="1 2">SR1.6/6</strain>
    </source>
</reference>
<dbReference type="AlphaFoldDB" id="A0A6B9FSI2"/>
<protein>
    <submittedName>
        <fullName evidence="1">Uncharacterized protein</fullName>
    </submittedName>
</protein>
<proteinExistence type="predicted"/>
<dbReference type="EMBL" id="CP043538">
    <property type="protein sequence ID" value="QGY05643.1"/>
    <property type="molecule type" value="Genomic_DNA"/>
</dbReference>
<dbReference type="OrthoDB" id="1351039at28211"/>
<dbReference type="RefSeq" id="WP_010684507.1">
    <property type="nucleotide sequence ID" value="NZ_CP043538.1"/>
</dbReference>
<accession>A0A6B9FSI2</accession>
<organism evidence="1 2">
    <name type="scientific">Methylobacterium mesophilicum SR1.6/6</name>
    <dbReference type="NCBI Taxonomy" id="908290"/>
    <lineage>
        <taxon>Bacteria</taxon>
        <taxon>Pseudomonadati</taxon>
        <taxon>Pseudomonadota</taxon>
        <taxon>Alphaproteobacteria</taxon>
        <taxon>Hyphomicrobiales</taxon>
        <taxon>Methylobacteriaceae</taxon>
        <taxon>Methylobacterium</taxon>
    </lineage>
</organism>
<evidence type="ECO:0000313" key="1">
    <source>
        <dbReference type="EMBL" id="QGY05643.1"/>
    </source>
</evidence>
<reference evidence="1 2" key="2">
    <citation type="journal article" date="2013" name="Genome Announc.">
        <title>Draft Genome Sequence of Methylobacterium mesophilicum Strain SR1.6/6, Isolated from Citrus sinensis.</title>
        <authorList>
            <person name="Marinho Almeida D."/>
            <person name="Dini-Andreote F."/>
            <person name="Camargo Neves A.A."/>
            <person name="Juca Ramos R.T."/>
            <person name="Andreote F.D."/>
            <person name="Carneiro A.R."/>
            <person name="Oliveira de Souza Lima A."/>
            <person name="Caracciolo Gomes de Sa P.H."/>
            <person name="Ribeiro Barbosa M.S."/>
            <person name="Araujo W.L."/>
            <person name="Silva A."/>
        </authorList>
    </citation>
    <scope>NUCLEOTIDE SEQUENCE [LARGE SCALE GENOMIC DNA]</scope>
    <source>
        <strain evidence="1 2">SR1.6/6</strain>
    </source>
</reference>
<sequence>MSHFPTSRYADRTSLQLKAEIRESSSSEVWAEIEAERQAQDERTKRLRALRRAREHLTS</sequence>